<evidence type="ECO:0000256" key="5">
    <source>
        <dbReference type="SAM" id="Phobius"/>
    </source>
</evidence>
<dbReference type="OrthoDB" id="538816at2759"/>
<dbReference type="InterPro" id="IPR001304">
    <property type="entry name" value="C-type_lectin-like"/>
</dbReference>
<feature type="compositionally biased region" description="Basic and acidic residues" evidence="4">
    <location>
        <begin position="11"/>
        <end position="23"/>
    </location>
</feature>
<dbReference type="PANTHER" id="PTHR22803">
    <property type="entry name" value="MANNOSE, PHOSPHOLIPASE, LECTIN RECEPTOR RELATED"/>
    <property type="match status" value="1"/>
</dbReference>
<feature type="transmembrane region" description="Helical" evidence="5">
    <location>
        <begin position="41"/>
        <end position="61"/>
    </location>
</feature>
<sequence>MSLGRKIYKGPRSDDDQLSDRQTSEEGLFSERDGFSKYQRLILGLGLTCGLMLISAAVLGICCAKAKDFDMSDLAASPLFAELNFYRNQSHIIKAKVEAQASLIKERASHLQIKQEVNLKRAFVDKLQGKIETLKQDVKILQSNKTTLEKNCGWCLPKWIFHKRSCYYFSDEDVSSRKNWTDSRDYCISKGGDLLVINNLEEQVLIRTHLSRGSSSHVWWMNGFWIGLTDVATQGVWVWVNNVTETSTVYWRMGQPSRSGPQTGNCVAFLGETISTWYNADCSQHRLNWICEKEARKTDAV</sequence>
<accession>A0A3P9LVX8</accession>
<name>A0A3P9LVX8_ORYLA</name>
<evidence type="ECO:0000313" key="7">
    <source>
        <dbReference type="Ensembl" id="ENSORLP00020024876.1"/>
    </source>
</evidence>
<feature type="domain" description="C-type lectin" evidence="6">
    <location>
        <begin position="162"/>
        <end position="286"/>
    </location>
</feature>
<keyword evidence="3" id="KW-0175">Coiled coil</keyword>
<dbReference type="OMA" id="WMNGFWI"/>
<dbReference type="InterPro" id="IPR033989">
    <property type="entry name" value="CD209-like_CTLD"/>
</dbReference>
<dbReference type="GeneID" id="101164361"/>
<dbReference type="InterPro" id="IPR016186">
    <property type="entry name" value="C-type_lectin-like/link_sf"/>
</dbReference>
<dbReference type="CDD" id="cd03590">
    <property type="entry name" value="CLECT_DC-SIGN_like"/>
    <property type="match status" value="1"/>
</dbReference>
<evidence type="ECO:0000259" key="6">
    <source>
        <dbReference type="PROSITE" id="PS50041"/>
    </source>
</evidence>
<organism evidence="7 8">
    <name type="scientific">Oryzias latipes</name>
    <name type="common">Japanese rice fish</name>
    <name type="synonym">Japanese killifish</name>
    <dbReference type="NCBI Taxonomy" id="8090"/>
    <lineage>
        <taxon>Eukaryota</taxon>
        <taxon>Metazoa</taxon>
        <taxon>Chordata</taxon>
        <taxon>Craniata</taxon>
        <taxon>Vertebrata</taxon>
        <taxon>Euteleostomi</taxon>
        <taxon>Actinopterygii</taxon>
        <taxon>Neopterygii</taxon>
        <taxon>Teleostei</taxon>
        <taxon>Neoteleostei</taxon>
        <taxon>Acanthomorphata</taxon>
        <taxon>Ovalentaria</taxon>
        <taxon>Atherinomorphae</taxon>
        <taxon>Beloniformes</taxon>
        <taxon>Adrianichthyidae</taxon>
        <taxon>Oryziinae</taxon>
        <taxon>Oryzias</taxon>
    </lineage>
</organism>
<dbReference type="InterPro" id="IPR018378">
    <property type="entry name" value="C-type_lectin_CS"/>
</dbReference>
<dbReference type="SUPFAM" id="SSF56436">
    <property type="entry name" value="C-type lectin-like"/>
    <property type="match status" value="1"/>
</dbReference>
<proteinExistence type="predicted"/>
<keyword evidence="5" id="KW-1133">Transmembrane helix</keyword>
<feature type="region of interest" description="Disordered" evidence="4">
    <location>
        <begin position="1"/>
        <end position="23"/>
    </location>
</feature>
<keyword evidence="2" id="KW-1015">Disulfide bond</keyword>
<keyword evidence="5" id="KW-0812">Transmembrane</keyword>
<dbReference type="PROSITE" id="PS00615">
    <property type="entry name" value="C_TYPE_LECTIN_1"/>
    <property type="match status" value="1"/>
</dbReference>
<reference key="1">
    <citation type="journal article" date="2007" name="Nature">
        <title>The medaka draft genome and insights into vertebrate genome evolution.</title>
        <authorList>
            <person name="Kasahara M."/>
            <person name="Naruse K."/>
            <person name="Sasaki S."/>
            <person name="Nakatani Y."/>
            <person name="Qu W."/>
            <person name="Ahsan B."/>
            <person name="Yamada T."/>
            <person name="Nagayasu Y."/>
            <person name="Doi K."/>
            <person name="Kasai Y."/>
            <person name="Jindo T."/>
            <person name="Kobayashi D."/>
            <person name="Shimada A."/>
            <person name="Toyoda A."/>
            <person name="Kuroki Y."/>
            <person name="Fujiyama A."/>
            <person name="Sasaki T."/>
            <person name="Shimizu A."/>
            <person name="Asakawa S."/>
            <person name="Shimizu N."/>
            <person name="Hashimoto S."/>
            <person name="Yang J."/>
            <person name="Lee Y."/>
            <person name="Matsushima K."/>
            <person name="Sugano S."/>
            <person name="Sakaizumi M."/>
            <person name="Narita T."/>
            <person name="Ohishi K."/>
            <person name="Haga S."/>
            <person name="Ohta F."/>
            <person name="Nomoto H."/>
            <person name="Nogata K."/>
            <person name="Morishita T."/>
            <person name="Endo T."/>
            <person name="Shin-I T."/>
            <person name="Takeda H."/>
            <person name="Morishita S."/>
            <person name="Kohara Y."/>
        </authorList>
    </citation>
    <scope>NUCLEOTIDE SEQUENCE [LARGE SCALE GENOMIC DNA]</scope>
    <source>
        <strain>Hd-rR</strain>
    </source>
</reference>
<evidence type="ECO:0000256" key="2">
    <source>
        <dbReference type="ARBA" id="ARBA00023157"/>
    </source>
</evidence>
<dbReference type="InterPro" id="IPR050111">
    <property type="entry name" value="C-type_lectin/snaclec_domain"/>
</dbReference>
<dbReference type="Proteomes" id="UP000265180">
    <property type="component" value="Chromosome 22"/>
</dbReference>
<dbReference type="GO" id="GO:0030246">
    <property type="term" value="F:carbohydrate binding"/>
    <property type="evidence" value="ECO:0007669"/>
    <property type="project" value="UniProtKB-KW"/>
</dbReference>
<reference evidence="7" key="4">
    <citation type="submission" date="2025-09" db="UniProtKB">
        <authorList>
            <consortium name="Ensembl"/>
        </authorList>
    </citation>
    <scope>IDENTIFICATION</scope>
    <source>
        <strain evidence="7">HNI</strain>
    </source>
</reference>
<dbReference type="KEGG" id="ola:101164361"/>
<evidence type="ECO:0000313" key="8">
    <source>
        <dbReference type="Proteomes" id="UP000265180"/>
    </source>
</evidence>
<dbReference type="Gene3D" id="3.10.100.10">
    <property type="entry name" value="Mannose-Binding Protein A, subunit A"/>
    <property type="match status" value="1"/>
</dbReference>
<reference evidence="7 8" key="2">
    <citation type="submission" date="2017-04" db="EMBL/GenBank/DDBJ databases">
        <title>CpG methylation of centromeres and impact of large insertions on vertebrate speciation.</title>
        <authorList>
            <person name="Ichikawa K."/>
            <person name="Yoshimura J."/>
            <person name="Morishita S."/>
        </authorList>
    </citation>
    <scope>NUCLEOTIDE SEQUENCE</scope>
    <source>
        <strain evidence="7 8">HNI</strain>
    </source>
</reference>
<dbReference type="PROSITE" id="PS50041">
    <property type="entry name" value="C_TYPE_LECTIN_2"/>
    <property type="match status" value="1"/>
</dbReference>
<feature type="coiled-coil region" evidence="3">
    <location>
        <begin position="124"/>
        <end position="151"/>
    </location>
</feature>
<dbReference type="SMART" id="SM00034">
    <property type="entry name" value="CLECT"/>
    <property type="match status" value="1"/>
</dbReference>
<reference evidence="7" key="3">
    <citation type="submission" date="2025-08" db="UniProtKB">
        <authorList>
            <consortium name="Ensembl"/>
        </authorList>
    </citation>
    <scope>IDENTIFICATION</scope>
    <source>
        <strain evidence="7">HNI</strain>
    </source>
</reference>
<evidence type="ECO:0000256" key="3">
    <source>
        <dbReference type="SAM" id="Coils"/>
    </source>
</evidence>
<dbReference type="Pfam" id="PF00059">
    <property type="entry name" value="Lectin_C"/>
    <property type="match status" value="1"/>
</dbReference>
<protein>
    <submittedName>
        <fullName evidence="7">C-type lectin domain family 4 member M</fullName>
    </submittedName>
</protein>
<dbReference type="InterPro" id="IPR016187">
    <property type="entry name" value="CTDL_fold"/>
</dbReference>
<dbReference type="Ensembl" id="ENSORLT00020005835.1">
    <property type="protein sequence ID" value="ENSORLP00020024876.1"/>
    <property type="gene ID" value="ENSORLG00020006535.1"/>
</dbReference>
<evidence type="ECO:0000256" key="1">
    <source>
        <dbReference type="ARBA" id="ARBA00022734"/>
    </source>
</evidence>
<keyword evidence="1" id="KW-0430">Lectin</keyword>
<dbReference type="AlphaFoldDB" id="A0A3P9LVX8"/>
<keyword evidence="5" id="KW-0472">Membrane</keyword>
<evidence type="ECO:0000256" key="4">
    <source>
        <dbReference type="SAM" id="MobiDB-lite"/>
    </source>
</evidence>
<dbReference type="RefSeq" id="XP_004082372.1">
    <property type="nucleotide sequence ID" value="XM_004082324.4"/>
</dbReference>